<evidence type="ECO:0000256" key="1">
    <source>
        <dbReference type="SAM" id="Coils"/>
    </source>
</evidence>
<dbReference type="InterPro" id="IPR011989">
    <property type="entry name" value="ARM-like"/>
</dbReference>
<sequence length="411" mass="45139">MGKAAAVSDQTQISYEESKELAKDSNISVRLDLARRSDVRPEILYFLAEDPSAEVRRQIASNSLTPIQADLILARDSDETVRIDLASKISALRPELDSDQREKAGRYIADVLDILAQDQTTRVRQVLADTLKDATYAPVAVIRRLAADVEDVVANPILQFSPILSDEDLLEIIDGGCASGRLCAISQRQGLGEAVADAIVSTDDRGAVTALLENKSAQIREEMLDKLVEQAPQVEVWHKPLVERPQLSPKATRRLATFVAKALLKTLERRAGLDEETAQMLEAEMTRRLKEEEGGDDDSLKRAQELHAAGKLDDETLSEALISGDRGLVRCGLAVRSKLSMDQVSEILASRSAKGVTALAWKADCSMRFAMQIQQQLGGIPPKQLVHALDNGGYPMGDEELQFQLELFQKS</sequence>
<dbReference type="Proteomes" id="UP000315252">
    <property type="component" value="Unassembled WGS sequence"/>
</dbReference>
<keyword evidence="1" id="KW-0175">Coiled coil</keyword>
<dbReference type="Pfam" id="PF10098">
    <property type="entry name" value="DUF2336"/>
    <property type="match status" value="1"/>
</dbReference>
<organism evidence="2 3">
    <name type="scientific">Denitrobaculum tricleocarpae</name>
    <dbReference type="NCBI Taxonomy" id="2591009"/>
    <lineage>
        <taxon>Bacteria</taxon>
        <taxon>Pseudomonadati</taxon>
        <taxon>Pseudomonadota</taxon>
        <taxon>Alphaproteobacteria</taxon>
        <taxon>Rhodospirillales</taxon>
        <taxon>Rhodospirillaceae</taxon>
        <taxon>Denitrobaculum</taxon>
    </lineage>
</organism>
<dbReference type="OrthoDB" id="7888976at2"/>
<gene>
    <name evidence="2" type="ORF">FKG95_01360</name>
</gene>
<evidence type="ECO:0000313" key="3">
    <source>
        <dbReference type="Proteomes" id="UP000315252"/>
    </source>
</evidence>
<dbReference type="Gene3D" id="1.25.10.10">
    <property type="entry name" value="Leucine-rich Repeat Variant"/>
    <property type="match status" value="1"/>
</dbReference>
<protein>
    <submittedName>
        <fullName evidence="2">DUF2336 domain-containing protein</fullName>
    </submittedName>
</protein>
<feature type="coiled-coil region" evidence="1">
    <location>
        <begin position="264"/>
        <end position="293"/>
    </location>
</feature>
<dbReference type="SUPFAM" id="SSF48371">
    <property type="entry name" value="ARM repeat"/>
    <property type="match status" value="1"/>
</dbReference>
<dbReference type="InterPro" id="IPR016024">
    <property type="entry name" value="ARM-type_fold"/>
</dbReference>
<keyword evidence="3" id="KW-1185">Reference proteome</keyword>
<evidence type="ECO:0000313" key="2">
    <source>
        <dbReference type="EMBL" id="TQV83276.1"/>
    </source>
</evidence>
<name>A0A545U1F4_9PROT</name>
<dbReference type="InterPro" id="IPR019285">
    <property type="entry name" value="DUF2336"/>
</dbReference>
<dbReference type="AlphaFoldDB" id="A0A545U1F4"/>
<comment type="caution">
    <text evidence="2">The sequence shown here is derived from an EMBL/GenBank/DDBJ whole genome shotgun (WGS) entry which is preliminary data.</text>
</comment>
<dbReference type="EMBL" id="VHSH01000001">
    <property type="protein sequence ID" value="TQV83276.1"/>
    <property type="molecule type" value="Genomic_DNA"/>
</dbReference>
<accession>A0A545U1F4</accession>
<reference evidence="2 3" key="1">
    <citation type="submission" date="2019-06" db="EMBL/GenBank/DDBJ databases">
        <title>Whole genome sequence for Rhodospirillaceae sp. R148.</title>
        <authorList>
            <person name="Wang G."/>
        </authorList>
    </citation>
    <scope>NUCLEOTIDE SEQUENCE [LARGE SCALE GENOMIC DNA]</scope>
    <source>
        <strain evidence="2 3">R148</strain>
    </source>
</reference>
<proteinExistence type="predicted"/>